<dbReference type="OrthoDB" id="5653806at2"/>
<feature type="transmembrane region" description="Helical" evidence="6">
    <location>
        <begin position="279"/>
        <end position="301"/>
    </location>
</feature>
<gene>
    <name evidence="9" type="ORF">Llan_2150</name>
</gene>
<dbReference type="AlphaFoldDB" id="A0A0W0VGS7"/>
<evidence type="ECO:0000256" key="6">
    <source>
        <dbReference type="SAM" id="Phobius"/>
    </source>
</evidence>
<dbReference type="Gene3D" id="1.20.1720.10">
    <property type="entry name" value="Multidrug resistance protein D"/>
    <property type="match status" value="1"/>
</dbReference>
<dbReference type="PANTHER" id="PTHR43124:SF3">
    <property type="entry name" value="CHLORAMPHENICOL EFFLUX PUMP RV0191"/>
    <property type="match status" value="1"/>
</dbReference>
<name>A0A0W0VGS7_9GAMM</name>
<keyword evidence="10" id="KW-1185">Reference proteome</keyword>
<feature type="signal peptide" evidence="7">
    <location>
        <begin position="1"/>
        <end position="23"/>
    </location>
</feature>
<feature type="chain" id="PRO_5006914794" evidence="7">
    <location>
        <begin position="24"/>
        <end position="420"/>
    </location>
</feature>
<organism evidence="9 10">
    <name type="scientific">Legionella lansingensis</name>
    <dbReference type="NCBI Taxonomy" id="45067"/>
    <lineage>
        <taxon>Bacteria</taxon>
        <taxon>Pseudomonadati</taxon>
        <taxon>Pseudomonadota</taxon>
        <taxon>Gammaproteobacteria</taxon>
        <taxon>Legionellales</taxon>
        <taxon>Legionellaceae</taxon>
        <taxon>Legionella</taxon>
    </lineage>
</organism>
<reference evidence="9 10" key="1">
    <citation type="submission" date="2015-11" db="EMBL/GenBank/DDBJ databases">
        <title>Genomic analysis of 38 Legionella species identifies large and diverse effector repertoires.</title>
        <authorList>
            <person name="Burstein D."/>
            <person name="Amaro F."/>
            <person name="Zusman T."/>
            <person name="Lifshitz Z."/>
            <person name="Cohen O."/>
            <person name="Gilbert J.A."/>
            <person name="Pupko T."/>
            <person name="Shuman H.A."/>
            <person name="Segal G."/>
        </authorList>
    </citation>
    <scope>NUCLEOTIDE SEQUENCE [LARGE SCALE GENOMIC DNA]</scope>
    <source>
        <strain evidence="9 10">ATCC 49751</strain>
    </source>
</reference>
<accession>A0A0W0VGS7</accession>
<comment type="subcellular location">
    <subcellularLocation>
        <location evidence="1">Cell membrane</location>
        <topology evidence="1">Multi-pass membrane protein</topology>
    </subcellularLocation>
</comment>
<protein>
    <submittedName>
        <fullName evidence="9">Major facilitator superfamily transporter</fullName>
    </submittedName>
</protein>
<feature type="transmembrane region" description="Helical" evidence="6">
    <location>
        <begin position="343"/>
        <end position="362"/>
    </location>
</feature>
<proteinExistence type="predicted"/>
<comment type="caution">
    <text evidence="9">The sequence shown here is derived from an EMBL/GenBank/DDBJ whole genome shotgun (WGS) entry which is preliminary data.</text>
</comment>
<dbReference type="GO" id="GO:0022857">
    <property type="term" value="F:transmembrane transporter activity"/>
    <property type="evidence" value="ECO:0007669"/>
    <property type="project" value="InterPro"/>
</dbReference>
<sequence>MNKKTHISFLTLLLMISFASVNAVLFTPALPAIANFFAISDTTAQLTITWFLIGYAIGQLLYGPLANRFGRKPALYAGIILQILSSLLCVFAGFIYSYPILVLGRLLLALGSSVGLKMTFTLVNEIYEPIIASQKLSYLMIAFAITPGLGVMIGGYLSPHFGWMSTFFASAVYGVILLLLATKLPETRTNLDFDAFKMNHLINGYITQFKNLQLIAGGLLMGGATCFVYLFAALAPFIAINRMHMDVSIYGTANLLPSFGMVMGSLVSAQLSKLYKPTFIIASGIFIILVGSIMMSLFMIIKISALLTIFIPMMLCYFGLSLVFANASTIAMSNTSDKAHGSAVMNFINMGLVTIVVLSVGMLSINNFILPAIYIVICIFMAALLYALKIIEGYRLTKIPVFTHARLPQAQNAVTTRLKE</sequence>
<keyword evidence="5 6" id="KW-0472">Membrane</keyword>
<dbReference type="EMBL" id="LNYI01000053">
    <property type="protein sequence ID" value="KTD19298.1"/>
    <property type="molecule type" value="Genomic_DNA"/>
</dbReference>
<dbReference type="STRING" id="45067.Llan_2150"/>
<dbReference type="Pfam" id="PF07690">
    <property type="entry name" value="MFS_1"/>
    <property type="match status" value="1"/>
</dbReference>
<dbReference type="SUPFAM" id="SSF103473">
    <property type="entry name" value="MFS general substrate transporter"/>
    <property type="match status" value="1"/>
</dbReference>
<evidence type="ECO:0000256" key="5">
    <source>
        <dbReference type="ARBA" id="ARBA00023136"/>
    </source>
</evidence>
<feature type="transmembrane region" description="Helical" evidence="6">
    <location>
        <begin position="368"/>
        <end position="388"/>
    </location>
</feature>
<dbReference type="Proteomes" id="UP000054869">
    <property type="component" value="Unassembled WGS sequence"/>
</dbReference>
<dbReference type="PATRIC" id="fig|45067.4.peg.2260"/>
<feature type="transmembrane region" description="Helical" evidence="6">
    <location>
        <begin position="102"/>
        <end position="124"/>
    </location>
</feature>
<feature type="transmembrane region" description="Helical" evidence="6">
    <location>
        <begin position="136"/>
        <end position="157"/>
    </location>
</feature>
<keyword evidence="2" id="KW-1003">Cell membrane</keyword>
<feature type="transmembrane region" description="Helical" evidence="6">
    <location>
        <begin position="33"/>
        <end position="62"/>
    </location>
</feature>
<feature type="transmembrane region" description="Helical" evidence="6">
    <location>
        <begin position="163"/>
        <end position="181"/>
    </location>
</feature>
<evidence type="ECO:0000256" key="2">
    <source>
        <dbReference type="ARBA" id="ARBA00022475"/>
    </source>
</evidence>
<keyword evidence="7" id="KW-0732">Signal</keyword>
<evidence type="ECO:0000256" key="7">
    <source>
        <dbReference type="SAM" id="SignalP"/>
    </source>
</evidence>
<dbReference type="eggNOG" id="COG2814">
    <property type="taxonomic scope" value="Bacteria"/>
</dbReference>
<dbReference type="InterPro" id="IPR036259">
    <property type="entry name" value="MFS_trans_sf"/>
</dbReference>
<dbReference type="InterPro" id="IPR020846">
    <property type="entry name" value="MFS_dom"/>
</dbReference>
<dbReference type="InterPro" id="IPR011701">
    <property type="entry name" value="MFS"/>
</dbReference>
<keyword evidence="4 6" id="KW-1133">Transmembrane helix</keyword>
<feature type="transmembrane region" description="Helical" evidence="6">
    <location>
        <begin position="74"/>
        <end position="96"/>
    </location>
</feature>
<evidence type="ECO:0000313" key="10">
    <source>
        <dbReference type="Proteomes" id="UP000054869"/>
    </source>
</evidence>
<feature type="transmembrane region" description="Helical" evidence="6">
    <location>
        <begin position="214"/>
        <end position="235"/>
    </location>
</feature>
<dbReference type="GO" id="GO:0005886">
    <property type="term" value="C:plasma membrane"/>
    <property type="evidence" value="ECO:0007669"/>
    <property type="project" value="UniProtKB-SubCell"/>
</dbReference>
<dbReference type="RefSeq" id="WP_065236369.1">
    <property type="nucleotide sequence ID" value="NZ_CAAAJD010000010.1"/>
</dbReference>
<evidence type="ECO:0000256" key="3">
    <source>
        <dbReference type="ARBA" id="ARBA00022692"/>
    </source>
</evidence>
<feature type="transmembrane region" description="Helical" evidence="6">
    <location>
        <begin position="247"/>
        <end position="267"/>
    </location>
</feature>
<evidence type="ECO:0000259" key="8">
    <source>
        <dbReference type="PROSITE" id="PS50850"/>
    </source>
</evidence>
<dbReference type="PROSITE" id="PS50850">
    <property type="entry name" value="MFS"/>
    <property type="match status" value="1"/>
</dbReference>
<dbReference type="InterPro" id="IPR050189">
    <property type="entry name" value="MFS_Efflux_Transporters"/>
</dbReference>
<evidence type="ECO:0000313" key="9">
    <source>
        <dbReference type="EMBL" id="KTD19298.1"/>
    </source>
</evidence>
<evidence type="ECO:0000256" key="1">
    <source>
        <dbReference type="ARBA" id="ARBA00004651"/>
    </source>
</evidence>
<evidence type="ECO:0000256" key="4">
    <source>
        <dbReference type="ARBA" id="ARBA00022989"/>
    </source>
</evidence>
<feature type="transmembrane region" description="Helical" evidence="6">
    <location>
        <begin position="307"/>
        <end position="331"/>
    </location>
</feature>
<keyword evidence="3 6" id="KW-0812">Transmembrane</keyword>
<dbReference type="PANTHER" id="PTHR43124">
    <property type="entry name" value="PURINE EFFLUX PUMP PBUE"/>
    <property type="match status" value="1"/>
</dbReference>
<feature type="domain" description="Major facilitator superfamily (MFS) profile" evidence="8">
    <location>
        <begin position="8"/>
        <end position="395"/>
    </location>
</feature>